<dbReference type="EMBL" id="JAAUVV010000023">
    <property type="protein sequence ID" value="NJJ04686.1"/>
    <property type="molecule type" value="Genomic_DNA"/>
</dbReference>
<evidence type="ECO:0000313" key="2">
    <source>
        <dbReference type="EMBL" id="NJJ04686.1"/>
    </source>
</evidence>
<sequence length="272" mass="28322">MTSPQPHNESHVSRSVSPSSRFGFGVDVGGSSLKAAVVDLHSGEFHGERLEVATPQPATPDAIAEAVAQLTRQAAWSGPVGIALPSVIVRNIARTAANIDPTWVGTDVVELFSTVLGQHDVTVLNDADAAGLAEVSFGCPEAQRGSALFLTFGTGIGSALLANGQLFANSELGHLLIDDTEAEHLASSAVRTREGLSYDDWAKRVETVLCEYERLLNPDVIIVGGGVSENSDQWVPLLNVNTPVVVAKLLNRAGIVGAAKAGAGHVAGSPHR</sequence>
<evidence type="ECO:0000256" key="1">
    <source>
        <dbReference type="ARBA" id="ARBA00006479"/>
    </source>
</evidence>
<dbReference type="Proteomes" id="UP000591626">
    <property type="component" value="Unassembled WGS sequence"/>
</dbReference>
<dbReference type="AlphaFoldDB" id="A0AAP6XLU1"/>
<proteinExistence type="inferred from homology"/>
<comment type="caution">
    <text evidence="2">The sequence shown here is derived from an EMBL/GenBank/DDBJ whole genome shotgun (WGS) entry which is preliminary data.</text>
</comment>
<reference evidence="2 3" key="1">
    <citation type="submission" date="2020-03" db="EMBL/GenBank/DDBJ databases">
        <title>Draft genome sequences of bacterial isolates from the female urobiome.</title>
        <authorList>
            <person name="Miller-Ensminger T."/>
            <person name="Wolfe A.J."/>
            <person name="Putonti C."/>
        </authorList>
    </citation>
    <scope>NUCLEOTIDE SEQUENCE [LARGE SCALE GENOMIC DNA]</scope>
    <source>
        <strain evidence="2 3">UMB8490</strain>
    </source>
</reference>
<dbReference type="CDD" id="cd24058">
    <property type="entry name" value="ASKHA_NBD_ROK_PPGK"/>
    <property type="match status" value="1"/>
</dbReference>
<accession>A0AAP6XLU1</accession>
<dbReference type="InterPro" id="IPR000600">
    <property type="entry name" value="ROK"/>
</dbReference>
<organism evidence="2 3">
    <name type="scientific">Corynebacterium coyleae</name>
    <dbReference type="NCBI Taxonomy" id="53374"/>
    <lineage>
        <taxon>Bacteria</taxon>
        <taxon>Bacillati</taxon>
        <taxon>Actinomycetota</taxon>
        <taxon>Actinomycetes</taxon>
        <taxon>Mycobacteriales</taxon>
        <taxon>Corynebacteriaceae</taxon>
        <taxon>Corynebacterium</taxon>
    </lineage>
</organism>
<gene>
    <name evidence="2" type="ORF">HC138_10045</name>
</gene>
<dbReference type="SUPFAM" id="SSF53067">
    <property type="entry name" value="Actin-like ATPase domain"/>
    <property type="match status" value="1"/>
</dbReference>
<dbReference type="Pfam" id="PF00480">
    <property type="entry name" value="ROK"/>
    <property type="match status" value="1"/>
</dbReference>
<protein>
    <submittedName>
        <fullName evidence="2">ROK family protein</fullName>
    </submittedName>
</protein>
<dbReference type="Gene3D" id="3.30.420.40">
    <property type="match status" value="2"/>
</dbReference>
<dbReference type="PANTHER" id="PTHR18964:SF146">
    <property type="entry name" value="POLYPHOSPHATE GLUCOKINASE"/>
    <property type="match status" value="1"/>
</dbReference>
<dbReference type="RefSeq" id="WP_167617237.1">
    <property type="nucleotide sequence ID" value="NZ_JAAUVV010000023.1"/>
</dbReference>
<dbReference type="InterPro" id="IPR043129">
    <property type="entry name" value="ATPase_NBD"/>
</dbReference>
<dbReference type="PANTHER" id="PTHR18964">
    <property type="entry name" value="ROK (REPRESSOR, ORF, KINASE) FAMILY"/>
    <property type="match status" value="1"/>
</dbReference>
<evidence type="ECO:0000313" key="3">
    <source>
        <dbReference type="Proteomes" id="UP000591626"/>
    </source>
</evidence>
<comment type="similarity">
    <text evidence="1">Belongs to the ROK (NagC/XylR) family.</text>
</comment>
<dbReference type="NCBIfam" id="NF045942">
    <property type="entry name" value="PolPhglucPhase"/>
    <property type="match status" value="1"/>
</dbReference>
<name>A0AAP6XLU1_9CORY</name>